<dbReference type="SUPFAM" id="SSF56425">
    <property type="entry name" value="Succinate dehydrogenase/fumarate reductase flavoprotein, catalytic domain"/>
    <property type="match status" value="1"/>
</dbReference>
<evidence type="ECO:0000256" key="7">
    <source>
        <dbReference type="ARBA" id="ARBA00011218"/>
    </source>
</evidence>
<comment type="similarity">
    <text evidence="5">Belongs to the FAD-dependent oxidoreductase 2 family. NadB subfamily.</text>
</comment>
<dbReference type="Gene3D" id="3.90.1170.20">
    <property type="entry name" value="Quinolinate phosphoribosyl transferase, N-terminal domain"/>
    <property type="match status" value="1"/>
</dbReference>
<comment type="similarity">
    <text evidence="6">Belongs to the NadC/ModD family.</text>
</comment>
<sequence length="710" mass="79457">MNVIQTDILIVGTGCSGLFAALHAPKDKKVLLICKTTLEESDSFLAQGGICVLKDPSDYESFFKDTIRAGHYKNRRQSVDIMIQSSPDVIAELESYGVRFTKDAQGNFVYTKEGCHSHPRILFHEDITGKEITSHLLKEAKKHKNLTFMENTTMLDILEEDNTCYGIVAKKEEELFAIQSDFTLLATGGIGGLFNNSTNYPHLTGDSLAISLRHHIALENPDYIQIHPTTLYSKKKGRRFLISESVRGEGAKLYDKYGKRFADEVLPRDLLTQKIYQQMKKDDTRFVWLDMTVLGKEQILSHFPHIYQHCLQEGFDCTKEWIPVVPGQHYFMGGIHVDAYSRTTMDQLYAIGETACNGVHGENRLASNSLLESLVFARRAMKDLSIKTAKICLNFENLIQTTTKDLDVTKYASMVREVINKKKEGRKMNSITMSMNVDTLILQALREDVTSEDITTNAIMKGYQSGSVQLICKEDGIIAGLPVFERVFQLVDSKTEATFFFNDGDHVHKGEVVAEIYGDIRSLLTAERTALNYLQRMSGIATYTRQTADLLKGTGIRLLDTRKTTPNMRVFEKYAVKVGGGYNHRYNLSDGILLKDNHIAAAGGIRQAVELAKEYASFVRKIEVEVENMDMVKEAVEAGADIIMLDNMSIDQMKEAVQYIQGRALTECSGNVTKENIAALASTGVDYISSGALTHSSKILDLSLKNLKAV</sequence>
<evidence type="ECO:0000313" key="25">
    <source>
        <dbReference type="EMBL" id="SUO03172.1"/>
    </source>
</evidence>
<protein>
    <recommendedName>
        <fullName evidence="10">L-aspartate oxidase</fullName>
        <ecNumber evidence="9">1.4.3.16</ecNumber>
        <ecNumber evidence="8">2.4.2.19</ecNumber>
    </recommendedName>
    <alternativeName>
        <fullName evidence="21">Probable nicotinate-nucleotide pyrophosphorylase [carboxylating]</fullName>
    </alternativeName>
    <alternativeName>
        <fullName evidence="18">Quinolinate phosphoribosyltransferase [decarboxylating]</fullName>
    </alternativeName>
    <alternativeName>
        <fullName evidence="17">Quinolinate synthase B</fullName>
    </alternativeName>
</protein>
<dbReference type="NCBIfam" id="NF004820">
    <property type="entry name" value="PRK06175.1"/>
    <property type="match status" value="1"/>
</dbReference>
<keyword evidence="26" id="KW-1185">Reference proteome</keyword>
<dbReference type="FunFam" id="3.90.700.10:FF:000002">
    <property type="entry name" value="L-aspartate oxidase"/>
    <property type="match status" value="1"/>
</dbReference>
<dbReference type="FunFam" id="3.20.20.70:FF:000030">
    <property type="entry name" value="Nicotinate-nucleotide pyrophosphorylase, carboxylating"/>
    <property type="match status" value="1"/>
</dbReference>
<evidence type="ECO:0000256" key="19">
    <source>
        <dbReference type="ARBA" id="ARBA00047445"/>
    </source>
</evidence>
<dbReference type="Pfam" id="PF00890">
    <property type="entry name" value="FAD_binding_2"/>
    <property type="match status" value="1"/>
</dbReference>
<feature type="domain" description="FAD-dependent oxidoreductase 2 FAD-binding" evidence="22">
    <location>
        <begin position="7"/>
        <end position="370"/>
    </location>
</feature>
<dbReference type="InterPro" id="IPR036188">
    <property type="entry name" value="FAD/NAD-bd_sf"/>
</dbReference>
<evidence type="ECO:0000259" key="23">
    <source>
        <dbReference type="Pfam" id="PF01729"/>
    </source>
</evidence>
<dbReference type="PANTHER" id="PTHR42716:SF2">
    <property type="entry name" value="L-ASPARTATE OXIDASE, CHLOROPLASTIC"/>
    <property type="match status" value="1"/>
</dbReference>
<evidence type="ECO:0000256" key="5">
    <source>
        <dbReference type="ARBA" id="ARBA00008562"/>
    </source>
</evidence>
<comment type="pathway">
    <text evidence="4">Cofactor biosynthesis; NAD(+) biosynthesis; iminoaspartate from L-aspartate (oxidase route): step 1/1.</text>
</comment>
<dbReference type="InterPro" id="IPR022412">
    <property type="entry name" value="Quinolinate_PRibosylTrfase_N"/>
</dbReference>
<evidence type="ECO:0000256" key="9">
    <source>
        <dbReference type="ARBA" id="ARBA00012173"/>
    </source>
</evidence>
<feature type="domain" description="Quinolinate phosphoribosyl transferase C-terminal" evidence="23">
    <location>
        <begin position="540"/>
        <end position="705"/>
    </location>
</feature>
<dbReference type="InterPro" id="IPR002638">
    <property type="entry name" value="Quinolinate_PRibosylTrfase_C"/>
</dbReference>
<dbReference type="InterPro" id="IPR003953">
    <property type="entry name" value="FAD-dep_OxRdtase_2_FAD-bd"/>
</dbReference>
<dbReference type="EC" id="2.4.2.19" evidence="8"/>
<dbReference type="GO" id="GO:0034628">
    <property type="term" value="P:'de novo' NAD+ biosynthetic process from L-aspartate"/>
    <property type="evidence" value="ECO:0007669"/>
    <property type="project" value="TreeGrafter"/>
</dbReference>
<keyword evidence="14 25" id="KW-0808">Transferase</keyword>
<dbReference type="RefSeq" id="WP_022790300.1">
    <property type="nucleotide sequence ID" value="NZ_UHFX01000003.1"/>
</dbReference>
<evidence type="ECO:0000256" key="8">
    <source>
        <dbReference type="ARBA" id="ARBA00011944"/>
    </source>
</evidence>
<dbReference type="Proteomes" id="UP000255523">
    <property type="component" value="Unassembled WGS sequence"/>
</dbReference>
<evidence type="ECO:0000256" key="12">
    <source>
        <dbReference type="ARBA" id="ARBA00022642"/>
    </source>
</evidence>
<dbReference type="GO" id="GO:0008734">
    <property type="term" value="F:L-aspartate oxidase activity"/>
    <property type="evidence" value="ECO:0007669"/>
    <property type="project" value="UniProtKB-EC"/>
</dbReference>
<evidence type="ECO:0000256" key="11">
    <source>
        <dbReference type="ARBA" id="ARBA00022630"/>
    </source>
</evidence>
<dbReference type="NCBIfam" id="TIGR00078">
    <property type="entry name" value="nadC"/>
    <property type="match status" value="1"/>
</dbReference>
<dbReference type="Pfam" id="PF02749">
    <property type="entry name" value="QRPTase_N"/>
    <property type="match status" value="1"/>
</dbReference>
<dbReference type="EC" id="1.4.3.16" evidence="9"/>
<evidence type="ECO:0000256" key="10">
    <source>
        <dbReference type="ARBA" id="ARBA00021901"/>
    </source>
</evidence>
<comment type="function">
    <text evidence="2">Involved in the catabolism of quinolinic acid (QA).</text>
</comment>
<keyword evidence="13 25" id="KW-0328">Glycosyltransferase</keyword>
<dbReference type="EMBL" id="UHFX01000003">
    <property type="protein sequence ID" value="SUO03172.1"/>
    <property type="molecule type" value="Genomic_DNA"/>
</dbReference>
<dbReference type="GeneID" id="99991365"/>
<feature type="domain" description="Quinolinate phosphoribosyl transferase N-terminal" evidence="24">
    <location>
        <begin position="453"/>
        <end position="538"/>
    </location>
</feature>
<dbReference type="InterPro" id="IPR027477">
    <property type="entry name" value="Succ_DH/fumarate_Rdtase_cat_sf"/>
</dbReference>
<dbReference type="AlphaFoldDB" id="A0A380LK35"/>
<dbReference type="PRINTS" id="PR00368">
    <property type="entry name" value="FADPNR"/>
</dbReference>
<dbReference type="SUPFAM" id="SSF54675">
    <property type="entry name" value="Nicotinate/Quinolinate PRTase N-terminal domain-like"/>
    <property type="match status" value="1"/>
</dbReference>
<evidence type="ECO:0000256" key="2">
    <source>
        <dbReference type="ARBA" id="ARBA00003237"/>
    </source>
</evidence>
<keyword evidence="16 25" id="KW-0560">Oxidoreductase</keyword>
<dbReference type="SUPFAM" id="SSF51690">
    <property type="entry name" value="Nicotinate/Quinolinate PRTase C-terminal domain-like"/>
    <property type="match status" value="1"/>
</dbReference>
<evidence type="ECO:0000256" key="4">
    <source>
        <dbReference type="ARBA" id="ARBA00004950"/>
    </source>
</evidence>
<evidence type="ECO:0000256" key="17">
    <source>
        <dbReference type="ARBA" id="ARBA00030386"/>
    </source>
</evidence>
<dbReference type="PANTHER" id="PTHR42716">
    <property type="entry name" value="L-ASPARTATE OXIDASE"/>
    <property type="match status" value="1"/>
</dbReference>
<accession>A0A380LK35</accession>
<dbReference type="Gene3D" id="3.50.50.60">
    <property type="entry name" value="FAD/NAD(P)-binding domain"/>
    <property type="match status" value="1"/>
</dbReference>
<evidence type="ECO:0000259" key="22">
    <source>
        <dbReference type="Pfam" id="PF00890"/>
    </source>
</evidence>
<dbReference type="Gene3D" id="3.90.700.10">
    <property type="entry name" value="Succinate dehydrogenase/fumarate reductase flavoprotein, catalytic domain"/>
    <property type="match status" value="1"/>
</dbReference>
<comment type="subunit">
    <text evidence="7">Hexamer formed by 3 homodimers.</text>
</comment>
<comment type="catalytic activity">
    <reaction evidence="19">
        <text>nicotinate beta-D-ribonucleotide + CO2 + diphosphate = quinolinate + 5-phospho-alpha-D-ribose 1-diphosphate + 2 H(+)</text>
        <dbReference type="Rhea" id="RHEA:12733"/>
        <dbReference type="ChEBI" id="CHEBI:15378"/>
        <dbReference type="ChEBI" id="CHEBI:16526"/>
        <dbReference type="ChEBI" id="CHEBI:29959"/>
        <dbReference type="ChEBI" id="CHEBI:33019"/>
        <dbReference type="ChEBI" id="CHEBI:57502"/>
        <dbReference type="ChEBI" id="CHEBI:58017"/>
        <dbReference type="EC" id="2.4.2.19"/>
    </reaction>
</comment>
<evidence type="ECO:0000256" key="13">
    <source>
        <dbReference type="ARBA" id="ARBA00022676"/>
    </source>
</evidence>
<dbReference type="CDD" id="cd01572">
    <property type="entry name" value="QPRTase"/>
    <property type="match status" value="1"/>
</dbReference>
<name>A0A380LK35_9FIRM</name>
<dbReference type="GO" id="GO:0004514">
    <property type="term" value="F:nicotinate-nucleotide diphosphorylase (carboxylating) activity"/>
    <property type="evidence" value="ECO:0007669"/>
    <property type="project" value="UniProtKB-EC"/>
</dbReference>
<dbReference type="InterPro" id="IPR036068">
    <property type="entry name" value="Nicotinate_pribotase-like_C"/>
</dbReference>
<comment type="pathway">
    <text evidence="3">Cofactor biosynthesis; NAD(+) biosynthesis; nicotinate D-ribonucleotide from quinolinate: step 1/1.</text>
</comment>
<organism evidence="25 26">
    <name type="scientific">Faecalicoccus pleomorphus</name>
    <dbReference type="NCBI Taxonomy" id="1323"/>
    <lineage>
        <taxon>Bacteria</taxon>
        <taxon>Bacillati</taxon>
        <taxon>Bacillota</taxon>
        <taxon>Erysipelotrichia</taxon>
        <taxon>Erysipelotrichales</taxon>
        <taxon>Erysipelotrichaceae</taxon>
        <taxon>Faecalicoccus</taxon>
    </lineage>
</organism>
<dbReference type="SUPFAM" id="SSF51905">
    <property type="entry name" value="FAD/NAD(P)-binding domain"/>
    <property type="match status" value="1"/>
</dbReference>
<proteinExistence type="inferred from homology"/>
<dbReference type="Pfam" id="PF01729">
    <property type="entry name" value="QRPTase_C"/>
    <property type="match status" value="1"/>
</dbReference>
<keyword evidence="11" id="KW-0285">Flavoprotein</keyword>
<dbReference type="FunFam" id="3.90.1170.20:FF:000001">
    <property type="entry name" value="Nicotinate-nucleotide diphosphorylase (Carboxylating)"/>
    <property type="match status" value="1"/>
</dbReference>
<dbReference type="UniPathway" id="UPA00253">
    <property type="reaction ID" value="UER00326"/>
</dbReference>
<dbReference type="InterPro" id="IPR037128">
    <property type="entry name" value="Quinolinate_PRibosylTase_N_sf"/>
</dbReference>
<comment type="catalytic activity">
    <reaction evidence="20">
        <text>L-aspartate + O2 = iminosuccinate + H2O2</text>
        <dbReference type="Rhea" id="RHEA:25876"/>
        <dbReference type="ChEBI" id="CHEBI:15379"/>
        <dbReference type="ChEBI" id="CHEBI:16240"/>
        <dbReference type="ChEBI" id="CHEBI:29991"/>
        <dbReference type="ChEBI" id="CHEBI:77875"/>
        <dbReference type="EC" id="1.4.3.16"/>
    </reaction>
    <physiologicalReaction direction="left-to-right" evidence="20">
        <dbReference type="Rhea" id="RHEA:25877"/>
    </physiologicalReaction>
</comment>
<keyword evidence="12" id="KW-0662">Pyridine nucleotide biosynthesis</keyword>
<evidence type="ECO:0000256" key="18">
    <source>
        <dbReference type="ARBA" id="ARBA00033102"/>
    </source>
</evidence>
<comment type="cofactor">
    <cofactor evidence="1">
        <name>FAD</name>
        <dbReference type="ChEBI" id="CHEBI:57692"/>
    </cofactor>
</comment>
<evidence type="ECO:0000259" key="24">
    <source>
        <dbReference type="Pfam" id="PF02749"/>
    </source>
</evidence>
<dbReference type="Gene3D" id="3.20.20.70">
    <property type="entry name" value="Aldolase class I"/>
    <property type="match status" value="1"/>
</dbReference>
<evidence type="ECO:0000256" key="1">
    <source>
        <dbReference type="ARBA" id="ARBA00001974"/>
    </source>
</evidence>
<keyword evidence="15" id="KW-0274">FAD</keyword>
<dbReference type="InterPro" id="IPR013785">
    <property type="entry name" value="Aldolase_TIM"/>
</dbReference>
<evidence type="ECO:0000256" key="14">
    <source>
        <dbReference type="ARBA" id="ARBA00022679"/>
    </source>
</evidence>
<evidence type="ECO:0000256" key="21">
    <source>
        <dbReference type="ARBA" id="ARBA00069173"/>
    </source>
</evidence>
<dbReference type="InterPro" id="IPR005288">
    <property type="entry name" value="NadB"/>
</dbReference>
<gene>
    <name evidence="25" type="primary">nadB</name>
    <name evidence="25" type="ORF">NCTC11087_00021</name>
</gene>
<dbReference type="InterPro" id="IPR004393">
    <property type="entry name" value="NadC"/>
</dbReference>
<evidence type="ECO:0000256" key="20">
    <source>
        <dbReference type="ARBA" id="ARBA00048305"/>
    </source>
</evidence>
<dbReference type="GO" id="GO:0033765">
    <property type="term" value="F:steroid dehydrogenase activity, acting on the CH-CH group of donors"/>
    <property type="evidence" value="ECO:0007669"/>
    <property type="project" value="UniProtKB-ARBA"/>
</dbReference>
<reference evidence="25 26" key="1">
    <citation type="submission" date="2018-06" db="EMBL/GenBank/DDBJ databases">
        <authorList>
            <consortium name="Pathogen Informatics"/>
            <person name="Doyle S."/>
        </authorList>
    </citation>
    <scope>NUCLEOTIDE SEQUENCE [LARGE SCALE GENOMIC DNA]</scope>
    <source>
        <strain evidence="25 26">NCTC11087</strain>
    </source>
</reference>
<dbReference type="OrthoDB" id="9806724at2"/>
<evidence type="ECO:0000256" key="16">
    <source>
        <dbReference type="ARBA" id="ARBA00023002"/>
    </source>
</evidence>
<evidence type="ECO:0000256" key="15">
    <source>
        <dbReference type="ARBA" id="ARBA00022827"/>
    </source>
</evidence>
<evidence type="ECO:0000256" key="3">
    <source>
        <dbReference type="ARBA" id="ARBA00004893"/>
    </source>
</evidence>
<evidence type="ECO:0000256" key="6">
    <source>
        <dbReference type="ARBA" id="ARBA00009400"/>
    </source>
</evidence>
<evidence type="ECO:0000313" key="26">
    <source>
        <dbReference type="Proteomes" id="UP000255523"/>
    </source>
</evidence>